<reference evidence="3 4" key="1">
    <citation type="journal article" date="2007" name="Proc. Natl. Acad. Sci. U.S.A.">
        <title>Characterization of a marine gammaproteobacterium capable of aerobic anoxygenic photosynthesis.</title>
        <authorList>
            <person name="Fuchs B.M."/>
            <person name="Spring S."/>
            <person name="Teeling H."/>
            <person name="Quast C."/>
            <person name="Wulf J."/>
            <person name="Schattenhofer M."/>
            <person name="Yan S."/>
            <person name="Ferriera S."/>
            <person name="Johnson J."/>
            <person name="Glockner F.O."/>
            <person name="Amann R."/>
        </authorList>
    </citation>
    <scope>NUCLEOTIDE SEQUENCE [LARGE SCALE GENOMIC DNA]</scope>
    <source>
        <strain evidence="3">KT71</strain>
    </source>
</reference>
<dbReference type="InterPro" id="IPR039552">
    <property type="entry name" value="IS66_C"/>
</dbReference>
<dbReference type="HOGENOM" id="CLU_023034_5_2_6"/>
<organism evidence="3 4">
    <name type="scientific">Congregibacter litoralis KT71</name>
    <dbReference type="NCBI Taxonomy" id="314285"/>
    <lineage>
        <taxon>Bacteria</taxon>
        <taxon>Pseudomonadati</taxon>
        <taxon>Pseudomonadota</taxon>
        <taxon>Gammaproteobacteria</taxon>
        <taxon>Cellvibrionales</taxon>
        <taxon>Halieaceae</taxon>
        <taxon>Congregibacter</taxon>
    </lineage>
</organism>
<evidence type="ECO:0000259" key="2">
    <source>
        <dbReference type="Pfam" id="PF13817"/>
    </source>
</evidence>
<dbReference type="EMBL" id="AAOA02000006">
    <property type="protein sequence ID" value="EAQ96476.1"/>
    <property type="molecule type" value="Genomic_DNA"/>
</dbReference>
<reference evidence="3 4" key="2">
    <citation type="journal article" date="2009" name="PLoS ONE">
        <title>The photosynthetic apparatus and its regulation in the aerobic gammaproteobacterium Congregibacter litoralis gen. nov., sp. nov.</title>
        <authorList>
            <person name="Spring S."/>
            <person name="Lunsdorf H."/>
            <person name="Fuchs B.M."/>
            <person name="Tindall B.J."/>
        </authorList>
    </citation>
    <scope>NUCLEOTIDE SEQUENCE [LARGE SCALE GENOMIC DNA]</scope>
    <source>
        <strain evidence="3">KT71</strain>
    </source>
</reference>
<feature type="domain" description="Transposase IS66 C-terminal" evidence="2">
    <location>
        <begin position="99"/>
        <end position="137"/>
    </location>
</feature>
<feature type="domain" description="Transposase IS66 central" evidence="1">
    <location>
        <begin position="4"/>
        <end position="91"/>
    </location>
</feature>
<dbReference type="Pfam" id="PF13817">
    <property type="entry name" value="DDE_Tnp_IS66_C"/>
    <property type="match status" value="1"/>
</dbReference>
<comment type="caution">
    <text evidence="3">The sequence shown here is derived from an EMBL/GenBank/DDBJ whole genome shotgun (WGS) entry which is preliminary data.</text>
</comment>
<dbReference type="InterPro" id="IPR052344">
    <property type="entry name" value="Transposase-related"/>
</dbReference>
<keyword evidence="4" id="KW-1185">Reference proteome</keyword>
<dbReference type="AlphaFoldDB" id="A4AC26"/>
<name>A4AC26_9GAMM</name>
<evidence type="ECO:0000313" key="3">
    <source>
        <dbReference type="EMBL" id="EAQ96476.1"/>
    </source>
</evidence>
<dbReference type="eggNOG" id="COG4974">
    <property type="taxonomic scope" value="Bacteria"/>
</dbReference>
<dbReference type="Proteomes" id="UP000019205">
    <property type="component" value="Chromosome"/>
</dbReference>
<gene>
    <name evidence="3" type="ORF">KT71_05612</name>
</gene>
<dbReference type="Pfam" id="PF03050">
    <property type="entry name" value="DDE_Tnp_IS66"/>
    <property type="match status" value="1"/>
</dbReference>
<proteinExistence type="predicted"/>
<dbReference type="PANTHER" id="PTHR33678:SF1">
    <property type="entry name" value="BLL1576 PROTEIN"/>
    <property type="match status" value="1"/>
</dbReference>
<evidence type="ECO:0000313" key="4">
    <source>
        <dbReference type="Proteomes" id="UP000019205"/>
    </source>
</evidence>
<evidence type="ECO:0000259" key="1">
    <source>
        <dbReference type="Pfam" id="PF03050"/>
    </source>
</evidence>
<dbReference type="InterPro" id="IPR004291">
    <property type="entry name" value="Transposase_IS66_central"/>
</dbReference>
<dbReference type="PANTHER" id="PTHR33678">
    <property type="entry name" value="BLL1576 PROTEIN"/>
    <property type="match status" value="1"/>
</dbReference>
<protein>
    <submittedName>
        <fullName evidence="3">Transposase, IS66 family</fullName>
    </submittedName>
</protein>
<sequence length="142" mass="15926">MIPSQRKAHRQQHAAPILDKLHAWLDVSLPTVPPGTLTAGALNYLHNEWPKLIRYLDDGRLEIDNNLAENAIRPFVIGRKNFLFSDSVKGVTASANLYSVIETAKANGLEPYAYLRRVFTALPQAETVEEIEALLPWRTPTP</sequence>
<dbReference type="STRING" id="314285.KT71_05612"/>
<accession>A4AC26</accession>